<reference evidence="5" key="1">
    <citation type="journal article" date="2016" name="Nat. Genet.">
        <title>A high-quality carrot genome assembly provides new insights into carotenoid accumulation and asterid genome evolution.</title>
        <authorList>
            <person name="Iorizzo M."/>
            <person name="Ellison S."/>
            <person name="Senalik D."/>
            <person name="Zeng P."/>
            <person name="Satapoomin P."/>
            <person name="Huang J."/>
            <person name="Bowman M."/>
            <person name="Iovene M."/>
            <person name="Sanseverino W."/>
            <person name="Cavagnaro P."/>
            <person name="Yildiz M."/>
            <person name="Macko-Podgorni A."/>
            <person name="Moranska E."/>
            <person name="Grzebelus E."/>
            <person name="Grzebelus D."/>
            <person name="Ashrafi H."/>
            <person name="Zheng Z."/>
            <person name="Cheng S."/>
            <person name="Spooner D."/>
            <person name="Van Deynze A."/>
            <person name="Simon P."/>
        </authorList>
    </citation>
    <scope>NUCLEOTIDE SEQUENCE</scope>
    <source>
        <tissue evidence="5">Leaf</tissue>
    </source>
</reference>
<keyword evidence="4" id="KW-0111">Calcium/phospholipid-binding</keyword>
<dbReference type="GO" id="GO:0009408">
    <property type="term" value="P:response to heat"/>
    <property type="evidence" value="ECO:0007669"/>
    <property type="project" value="TreeGrafter"/>
</dbReference>
<keyword evidence="3" id="KW-0041">Annexin</keyword>
<keyword evidence="2" id="KW-0106">Calcium</keyword>
<evidence type="ECO:0000256" key="3">
    <source>
        <dbReference type="ARBA" id="ARBA00023216"/>
    </source>
</evidence>
<evidence type="ECO:0000313" key="5">
    <source>
        <dbReference type="EMBL" id="WOG91024.1"/>
    </source>
</evidence>
<dbReference type="SUPFAM" id="SSF47874">
    <property type="entry name" value="Annexin"/>
    <property type="match status" value="1"/>
</dbReference>
<dbReference type="Proteomes" id="UP000077755">
    <property type="component" value="Chromosome 3"/>
</dbReference>
<dbReference type="FunFam" id="1.10.220.10:FF:000002">
    <property type="entry name" value="Annexin"/>
    <property type="match status" value="1"/>
</dbReference>
<keyword evidence="6" id="KW-1185">Reference proteome</keyword>
<gene>
    <name evidence="5" type="ORF">DCAR_0310272</name>
</gene>
<dbReference type="Gene3D" id="1.10.220.10">
    <property type="entry name" value="Annexin"/>
    <property type="match status" value="3"/>
</dbReference>
<dbReference type="FunFam" id="1.10.220.10:FF:000001">
    <property type="entry name" value="Annexin"/>
    <property type="match status" value="1"/>
</dbReference>
<dbReference type="GO" id="GO:0009414">
    <property type="term" value="P:response to water deprivation"/>
    <property type="evidence" value="ECO:0007669"/>
    <property type="project" value="TreeGrafter"/>
</dbReference>
<evidence type="ECO:0000256" key="4">
    <source>
        <dbReference type="ARBA" id="ARBA00023302"/>
    </source>
</evidence>
<dbReference type="InterPro" id="IPR037104">
    <property type="entry name" value="Annexin_sf"/>
</dbReference>
<dbReference type="PANTHER" id="PTHR10502">
    <property type="entry name" value="ANNEXIN"/>
    <property type="match status" value="1"/>
</dbReference>
<dbReference type="GO" id="GO:0005737">
    <property type="term" value="C:cytoplasm"/>
    <property type="evidence" value="ECO:0007669"/>
    <property type="project" value="TreeGrafter"/>
</dbReference>
<organism evidence="5 6">
    <name type="scientific">Daucus carota subsp. sativus</name>
    <name type="common">Carrot</name>
    <dbReference type="NCBI Taxonomy" id="79200"/>
    <lineage>
        <taxon>Eukaryota</taxon>
        <taxon>Viridiplantae</taxon>
        <taxon>Streptophyta</taxon>
        <taxon>Embryophyta</taxon>
        <taxon>Tracheophyta</taxon>
        <taxon>Spermatophyta</taxon>
        <taxon>Magnoliopsida</taxon>
        <taxon>eudicotyledons</taxon>
        <taxon>Gunneridae</taxon>
        <taxon>Pentapetalae</taxon>
        <taxon>asterids</taxon>
        <taxon>campanulids</taxon>
        <taxon>Apiales</taxon>
        <taxon>Apiaceae</taxon>
        <taxon>Apioideae</taxon>
        <taxon>Scandiceae</taxon>
        <taxon>Daucinae</taxon>
        <taxon>Daucus</taxon>
        <taxon>Daucus sect. Daucus</taxon>
    </lineage>
</organism>
<evidence type="ECO:0000256" key="1">
    <source>
        <dbReference type="ARBA" id="ARBA00022737"/>
    </source>
</evidence>
<dbReference type="Pfam" id="PF00191">
    <property type="entry name" value="Annexin"/>
    <property type="match status" value="3"/>
</dbReference>
<dbReference type="PROSITE" id="PS51897">
    <property type="entry name" value="ANNEXIN_2"/>
    <property type="match status" value="3"/>
</dbReference>
<dbReference type="OMA" id="KEIHDSW"/>
<dbReference type="GO" id="GO:0005509">
    <property type="term" value="F:calcium ion binding"/>
    <property type="evidence" value="ECO:0007669"/>
    <property type="project" value="InterPro"/>
</dbReference>
<dbReference type="GO" id="GO:0009409">
    <property type="term" value="P:response to cold"/>
    <property type="evidence" value="ECO:0007669"/>
    <property type="project" value="TreeGrafter"/>
</dbReference>
<dbReference type="EMBL" id="CP093345">
    <property type="protein sequence ID" value="WOG91024.1"/>
    <property type="molecule type" value="Genomic_DNA"/>
</dbReference>
<dbReference type="PANTHER" id="PTHR10502:SF190">
    <property type="entry name" value="OS09G0453300 PROTEIN"/>
    <property type="match status" value="1"/>
</dbReference>
<dbReference type="AlphaFoldDB" id="A0A165ZR39"/>
<dbReference type="InterPro" id="IPR001464">
    <property type="entry name" value="Annexin"/>
</dbReference>
<name>A0A165ZR39_DAUCS</name>
<dbReference type="GO" id="GO:0009651">
    <property type="term" value="P:response to salt stress"/>
    <property type="evidence" value="ECO:0007669"/>
    <property type="project" value="TreeGrafter"/>
</dbReference>
<protein>
    <submittedName>
        <fullName evidence="5">Uncharacterized protein</fullName>
    </submittedName>
</protein>
<dbReference type="GO" id="GO:0005544">
    <property type="term" value="F:calcium-dependent phospholipid binding"/>
    <property type="evidence" value="ECO:0007669"/>
    <property type="project" value="UniProtKB-KW"/>
</dbReference>
<dbReference type="InterPro" id="IPR018502">
    <property type="entry name" value="Annexin_repeat"/>
</dbReference>
<dbReference type="GO" id="GO:0005886">
    <property type="term" value="C:plasma membrane"/>
    <property type="evidence" value="ECO:0007669"/>
    <property type="project" value="TreeGrafter"/>
</dbReference>
<dbReference type="SMART" id="SM00335">
    <property type="entry name" value="ANX"/>
    <property type="match status" value="3"/>
</dbReference>
<sequence>MSPQNHEALCVEIHETNHFMEGLASRTQLECRKIGEKYKEMYGEELVHLLENRTRSHKDETRISGEACAGLCMLVVNPHERDAITAKEALDQQSGVNYKALIEVFVGRKSSHIVLIQQAYQKKFKRQLDHDIISIEPSHPYKRILMALAASHKSHHADVSQHIAKCDAQRLYQTGEGRLGALDEAVVLEILSKRSIAQFKLAFSSYKKIYGHDYAKSLKNENPGGFEDAFKEVVSHICNPSKYYAKALYASTQGTSMDTRALARVMVSRAEIDLDQIQSIFKQKYGMKLKDAISESTLAEDYKVFLIALANKTDTDTSCK</sequence>
<dbReference type="KEGG" id="dcr:108213395"/>
<keyword evidence="1" id="KW-0677">Repeat</keyword>
<dbReference type="PRINTS" id="PR00196">
    <property type="entry name" value="ANNEXIN"/>
</dbReference>
<evidence type="ECO:0000313" key="6">
    <source>
        <dbReference type="Proteomes" id="UP000077755"/>
    </source>
</evidence>
<evidence type="ECO:0000256" key="2">
    <source>
        <dbReference type="ARBA" id="ARBA00022837"/>
    </source>
</evidence>
<dbReference type="Gramene" id="KZN00324">
    <property type="protein sequence ID" value="KZN00324"/>
    <property type="gene ID" value="DCAR_009078"/>
</dbReference>
<dbReference type="GO" id="GO:0001786">
    <property type="term" value="F:phosphatidylserine binding"/>
    <property type="evidence" value="ECO:0007669"/>
    <property type="project" value="TreeGrafter"/>
</dbReference>
<dbReference type="OrthoDB" id="37886at2759"/>
<reference evidence="5" key="2">
    <citation type="submission" date="2022-03" db="EMBL/GenBank/DDBJ databases">
        <title>Draft title - Genomic analysis of global carrot germplasm unveils the trajectory of domestication and the origin of high carotenoid orange carrot.</title>
        <authorList>
            <person name="Iorizzo M."/>
            <person name="Ellison S."/>
            <person name="Senalik D."/>
            <person name="Macko-Podgorni A."/>
            <person name="Grzebelus D."/>
            <person name="Bostan H."/>
            <person name="Rolling W."/>
            <person name="Curaba J."/>
            <person name="Simon P."/>
        </authorList>
    </citation>
    <scope>NUCLEOTIDE SEQUENCE</scope>
    <source>
        <tissue evidence="5">Leaf</tissue>
    </source>
</reference>
<accession>A0A165ZR39</accession>
<proteinExistence type="predicted"/>